<accession>A0A0H5D6D1</accession>
<name>A0A0H5D6D1_9RHOB</name>
<dbReference type="Proteomes" id="UP000043764">
    <property type="component" value="Unassembled WGS sequence"/>
</dbReference>
<gene>
    <name evidence="2" type="ORF">NIT7321_03556</name>
</gene>
<evidence type="ECO:0000259" key="1">
    <source>
        <dbReference type="Pfam" id="PF06568"/>
    </source>
</evidence>
<sequence length="64" mass="6941">MATTANIHAPLGAVTVLRLVDAVYNVKSSFLAWKEARETRTALSVLTDTQLEDIGLTRADIAKL</sequence>
<evidence type="ECO:0000313" key="2">
    <source>
        <dbReference type="EMBL" id="CRL12676.1"/>
    </source>
</evidence>
<dbReference type="RefSeq" id="WP_008562016.1">
    <property type="nucleotide sequence ID" value="NZ_BSKQ01000001.1"/>
</dbReference>
<protein>
    <recommendedName>
        <fullName evidence="1">YjiS-like domain-containing protein</fullName>
    </recommendedName>
</protein>
<feature type="domain" description="YjiS-like" evidence="1">
    <location>
        <begin position="31"/>
        <end position="61"/>
    </location>
</feature>
<dbReference type="GeneID" id="78398740"/>
<dbReference type="Pfam" id="PF06568">
    <property type="entry name" value="YjiS-like"/>
    <property type="match status" value="1"/>
</dbReference>
<dbReference type="EMBL" id="CVRL01000045">
    <property type="protein sequence ID" value="CRL12676.1"/>
    <property type="molecule type" value="Genomic_DNA"/>
</dbReference>
<organism evidence="2 3">
    <name type="scientific">Phaeobacter italicus</name>
    <dbReference type="NCBI Taxonomy" id="481446"/>
    <lineage>
        <taxon>Bacteria</taxon>
        <taxon>Pseudomonadati</taxon>
        <taxon>Pseudomonadota</taxon>
        <taxon>Alphaproteobacteria</taxon>
        <taxon>Rhodobacterales</taxon>
        <taxon>Roseobacteraceae</taxon>
        <taxon>Phaeobacter</taxon>
    </lineage>
</organism>
<proteinExistence type="predicted"/>
<reference evidence="2 3" key="1">
    <citation type="submission" date="2015-05" db="EMBL/GenBank/DDBJ databases">
        <authorList>
            <person name="Rodrigo-Torres Lidia"/>
            <person name="Arahal R.David."/>
        </authorList>
    </citation>
    <scope>NUCLEOTIDE SEQUENCE [LARGE SCALE GENOMIC DNA]</scope>
    <source>
        <strain evidence="2 3">CECT 7321</strain>
    </source>
</reference>
<keyword evidence="3" id="KW-1185">Reference proteome</keyword>
<evidence type="ECO:0000313" key="3">
    <source>
        <dbReference type="Proteomes" id="UP000043764"/>
    </source>
</evidence>
<dbReference type="InterPro" id="IPR009506">
    <property type="entry name" value="YjiS-like"/>
</dbReference>
<dbReference type="STRING" id="481446.NIT7645_02879"/>
<dbReference type="AlphaFoldDB" id="A0A0H5D6D1"/>
<dbReference type="OrthoDB" id="8116725at2"/>